<comment type="catalytic activity">
    <reaction evidence="1">
        <text>Hydrolysis of terminal non-reducing beta-D-galactose residues in beta-D-galactosides.</text>
        <dbReference type="EC" id="3.2.1.23"/>
    </reaction>
</comment>
<dbReference type="InterPro" id="IPR008979">
    <property type="entry name" value="Galactose-bd-like_sf"/>
</dbReference>
<protein>
    <recommendedName>
        <fullName evidence="3">beta-galactosidase</fullName>
        <ecNumber evidence="3">3.2.1.23</ecNumber>
    </recommendedName>
    <alternativeName>
        <fullName evidence="6">Lactase</fullName>
    </alternativeName>
</protein>
<dbReference type="Pfam" id="PF02836">
    <property type="entry name" value="Glyco_hydro_2_C"/>
    <property type="match status" value="1"/>
</dbReference>
<organism evidence="9 10">
    <name type="scientific">Rubus argutus</name>
    <name type="common">Southern blackberry</name>
    <dbReference type="NCBI Taxonomy" id="59490"/>
    <lineage>
        <taxon>Eukaryota</taxon>
        <taxon>Viridiplantae</taxon>
        <taxon>Streptophyta</taxon>
        <taxon>Embryophyta</taxon>
        <taxon>Tracheophyta</taxon>
        <taxon>Spermatophyta</taxon>
        <taxon>Magnoliopsida</taxon>
        <taxon>eudicotyledons</taxon>
        <taxon>Gunneridae</taxon>
        <taxon>Pentapetalae</taxon>
        <taxon>rosids</taxon>
        <taxon>fabids</taxon>
        <taxon>Rosales</taxon>
        <taxon>Rosaceae</taxon>
        <taxon>Rosoideae</taxon>
        <taxon>Rosoideae incertae sedis</taxon>
        <taxon>Rubus</taxon>
    </lineage>
</organism>
<evidence type="ECO:0000259" key="8">
    <source>
        <dbReference type="SMART" id="SM01038"/>
    </source>
</evidence>
<keyword evidence="4 7" id="KW-0378">Hydrolase</keyword>
<keyword evidence="10" id="KW-1185">Reference proteome</keyword>
<dbReference type="GO" id="GO:0004565">
    <property type="term" value="F:beta-galactosidase activity"/>
    <property type="evidence" value="ECO:0007669"/>
    <property type="project" value="UniProtKB-EC"/>
</dbReference>
<dbReference type="GO" id="GO:0009341">
    <property type="term" value="C:beta-galactosidase complex"/>
    <property type="evidence" value="ECO:0007669"/>
    <property type="project" value="InterPro"/>
</dbReference>
<evidence type="ECO:0000256" key="5">
    <source>
        <dbReference type="ARBA" id="ARBA00023295"/>
    </source>
</evidence>
<dbReference type="GO" id="GO:0005990">
    <property type="term" value="P:lactose catabolic process"/>
    <property type="evidence" value="ECO:0007669"/>
    <property type="project" value="TreeGrafter"/>
</dbReference>
<dbReference type="SMART" id="SM01038">
    <property type="entry name" value="Bgal_small_N"/>
    <property type="match status" value="1"/>
</dbReference>
<dbReference type="InterPro" id="IPR014718">
    <property type="entry name" value="GH-type_carb-bd"/>
</dbReference>
<dbReference type="InterPro" id="IPR036156">
    <property type="entry name" value="Beta-gal/glucu_dom_sf"/>
</dbReference>
<dbReference type="SUPFAM" id="SSF49785">
    <property type="entry name" value="Galactose-binding domain-like"/>
    <property type="match status" value="1"/>
</dbReference>
<gene>
    <name evidence="9" type="ORF">M0R45_036639</name>
</gene>
<dbReference type="Pfam" id="PF02929">
    <property type="entry name" value="Bgal_small_N"/>
    <property type="match status" value="1"/>
</dbReference>
<dbReference type="InterPro" id="IPR023232">
    <property type="entry name" value="Glyco_hydro_2_AS"/>
</dbReference>
<evidence type="ECO:0000313" key="9">
    <source>
        <dbReference type="EMBL" id="KAK9912798.1"/>
    </source>
</evidence>
<reference evidence="9 10" key="1">
    <citation type="journal article" date="2023" name="G3 (Bethesda)">
        <title>A chromosome-length genome assembly and annotation of blackberry (Rubus argutus, cv. 'Hillquist').</title>
        <authorList>
            <person name="Bruna T."/>
            <person name="Aryal R."/>
            <person name="Dudchenko O."/>
            <person name="Sargent D.J."/>
            <person name="Mead D."/>
            <person name="Buti M."/>
            <person name="Cavallini A."/>
            <person name="Hytonen T."/>
            <person name="Andres J."/>
            <person name="Pham M."/>
            <person name="Weisz D."/>
            <person name="Mascagni F."/>
            <person name="Usai G."/>
            <person name="Natali L."/>
            <person name="Bassil N."/>
            <person name="Fernandez G.E."/>
            <person name="Lomsadze A."/>
            <person name="Armour M."/>
            <person name="Olukolu B."/>
            <person name="Poorten T."/>
            <person name="Britton C."/>
            <person name="Davik J."/>
            <person name="Ashrafi H."/>
            <person name="Aiden E.L."/>
            <person name="Borodovsky M."/>
            <person name="Worthington M."/>
        </authorList>
    </citation>
    <scope>NUCLEOTIDE SEQUENCE [LARGE SCALE GENOMIC DNA]</scope>
    <source>
        <strain evidence="9">PI 553951</strain>
    </source>
</reference>
<evidence type="ECO:0000256" key="2">
    <source>
        <dbReference type="ARBA" id="ARBA00007401"/>
    </source>
</evidence>
<dbReference type="InterPro" id="IPR006103">
    <property type="entry name" value="Glyco_hydro_2_cat"/>
</dbReference>
<dbReference type="EC" id="3.2.1.23" evidence="3"/>
<dbReference type="PANTHER" id="PTHR46323:SF2">
    <property type="entry name" value="BETA-GALACTOSIDASE"/>
    <property type="match status" value="1"/>
</dbReference>
<dbReference type="Gene3D" id="3.20.20.80">
    <property type="entry name" value="Glycosidases"/>
    <property type="match status" value="1"/>
</dbReference>
<dbReference type="InterPro" id="IPR006102">
    <property type="entry name" value="Ig-like_GH2"/>
</dbReference>
<dbReference type="FunFam" id="3.20.20.80:FF:000018">
    <property type="entry name" value="Beta-galactosidase"/>
    <property type="match status" value="1"/>
</dbReference>
<dbReference type="Gene3D" id="2.60.120.260">
    <property type="entry name" value="Galactose-binding domain-like"/>
    <property type="match status" value="1"/>
</dbReference>
<dbReference type="Pfam" id="PF00703">
    <property type="entry name" value="Glyco_hydro_2"/>
    <property type="match status" value="1"/>
</dbReference>
<dbReference type="FunFam" id="2.70.98.10:FF:000017">
    <property type="entry name" value="Glycoside hydrolase family 2 protein"/>
    <property type="match status" value="1"/>
</dbReference>
<dbReference type="Gene3D" id="2.60.40.10">
    <property type="entry name" value="Immunoglobulins"/>
    <property type="match status" value="2"/>
</dbReference>
<evidence type="ECO:0000256" key="3">
    <source>
        <dbReference type="ARBA" id="ARBA00012756"/>
    </source>
</evidence>
<dbReference type="InterPro" id="IPR013783">
    <property type="entry name" value="Ig-like_fold"/>
</dbReference>
<dbReference type="AlphaFoldDB" id="A0AAW1VZD7"/>
<dbReference type="InterPro" id="IPR050347">
    <property type="entry name" value="Bact_Beta-galactosidase"/>
</dbReference>
<comment type="caution">
    <text evidence="9">The sequence shown here is derived from an EMBL/GenBank/DDBJ whole genome shotgun (WGS) entry which is preliminary data.</text>
</comment>
<evidence type="ECO:0000313" key="10">
    <source>
        <dbReference type="Proteomes" id="UP001457282"/>
    </source>
</evidence>
<dbReference type="Pfam" id="PF16353">
    <property type="entry name" value="LacZ_4"/>
    <property type="match status" value="1"/>
</dbReference>
<proteinExistence type="inferred from homology"/>
<sequence length="1115" mass="125304">MASSSLVGPLVFPSENGHQVWEDQSFIKWRKRDAHVTLRCHESIEGSLKYWYERNKVSFVVSNSAPWNDDAVTGALDSAALWVRGLPFVESLSGHWKFYLASNPGNVPLNFYHTAFQDLEWETLPVPSNWQMHGFDRPIYTNVVYPFPLDPPFVHVDNPTGCFRTYFGIPEEWKGRRILLHFEAVDSAFCAWINGVPVGYSQDSRLPAEFEITDYCYPCGTDKKNVLAVQVFRWSDGSYLEDQDHWWLSGIHRDVLLLSKPQVFVADYFFKSNLAEDFSYADIQVEVKIDNSRETSKDSVLANFIIEAALFDTESWYSSGGSADLLSSNVANLKLDLSPSTRLGFHGYLLVGRLKVPRLWSAEQPNLYTLVVILKDASGNIVDCESCLVGIRQVSKAPKQLLFNGHPIIIRGVNRHEHHPRLGKTNIESCMVKDLVLMKQYNINAVRNSHYPQHPRWYELCDLFGMYMIDEANIETHGFDLSGHVKHPTLEPSWATAMLDRVIGMVERDKNHACIISWSLGNEAGYGPNHSALAGWVRGKDPSRLVHYEGGGSRTPSTDIVCPMYMRVWDIVKIAKDPNETRPLILCEYSHAMGNSNGNIHEYWEAIDHTFGLQGGFIWEWVDQGLLKDGADGTKHWAYGGDFGDVPNDLNFCLNGIVWPDRTPHPAMHEVKYVYQPIKVSFRDGTLKITNTHFYETTKALEFSWAAHGDGCKLGSGILSLPLIEPQKTFDIELQSAPWHTLCASSSAEEFFLTITSKLLHSTSWVEAGHVISSTQVQLPAKRDFVPHVSKTKDATFISEILGDTLKVGQQNAWEIILNIKKGTFESWKVEGVPLMTKGIFPSFWRAPTDNDKGGGASSYLSKWQAAHIDNLHYITKSCSVQNMTDHLVKVAVVFLGVPKSEEGSLSGVENKNVLIEIDVVYTIYSSGDVVVECNVRPSSNLPPLPRVGVEFHLDKSVDQIKWYGRGPFECYPDRKAAAHVGVYEQNVGDMHVPYIVPGECAGRADVRWVTFQNKDGFGIYASIYGSSPPMQLNASYYTTAELDRATHNEDLIKGDDIEVHLDHKHMGLAGDDSWSPCVHEKYLIPAVPCSFSIRLCPITPATSGHDIYKSQLQL</sequence>
<dbReference type="InterPro" id="IPR017853">
    <property type="entry name" value="GH"/>
</dbReference>
<evidence type="ECO:0000256" key="1">
    <source>
        <dbReference type="ARBA" id="ARBA00001412"/>
    </source>
</evidence>
<dbReference type="PROSITE" id="PS00608">
    <property type="entry name" value="GLYCOSYL_HYDROL_F2_2"/>
    <property type="match status" value="1"/>
</dbReference>
<evidence type="ECO:0000256" key="4">
    <source>
        <dbReference type="ARBA" id="ARBA00022801"/>
    </source>
</evidence>
<dbReference type="EMBL" id="JBEDUW010000007">
    <property type="protein sequence ID" value="KAK9912798.1"/>
    <property type="molecule type" value="Genomic_DNA"/>
</dbReference>
<dbReference type="PRINTS" id="PR00132">
    <property type="entry name" value="GLHYDRLASE2"/>
</dbReference>
<dbReference type="InterPro" id="IPR006104">
    <property type="entry name" value="Glyco_hydro_2_N"/>
</dbReference>
<dbReference type="InterPro" id="IPR032312">
    <property type="entry name" value="LacZ_4"/>
</dbReference>
<dbReference type="Pfam" id="PF02837">
    <property type="entry name" value="Glyco_hydro_2_N"/>
    <property type="match status" value="1"/>
</dbReference>
<dbReference type="InterPro" id="IPR004199">
    <property type="entry name" value="B-gal_small/dom_5"/>
</dbReference>
<name>A0AAW1VZD7_RUBAR</name>
<accession>A0AAW1VZD7</accession>
<dbReference type="PROSITE" id="PS00719">
    <property type="entry name" value="GLYCOSYL_HYDROL_F2_1"/>
    <property type="match status" value="1"/>
</dbReference>
<dbReference type="Gene3D" id="2.70.98.10">
    <property type="match status" value="1"/>
</dbReference>
<keyword evidence="5 7" id="KW-0326">Glycosidase</keyword>
<feature type="domain" description="Beta galactosidase small chain/" evidence="8">
    <location>
        <begin position="807"/>
        <end position="1097"/>
    </location>
</feature>
<dbReference type="InterPro" id="IPR023230">
    <property type="entry name" value="Glyco_hydro_2_CS"/>
</dbReference>
<dbReference type="InterPro" id="IPR006101">
    <property type="entry name" value="Glyco_hydro_2"/>
</dbReference>
<comment type="similarity">
    <text evidence="2 7">Belongs to the glycosyl hydrolase 2 family.</text>
</comment>
<evidence type="ECO:0000256" key="6">
    <source>
        <dbReference type="ARBA" id="ARBA00032230"/>
    </source>
</evidence>
<dbReference type="GO" id="GO:0030246">
    <property type="term" value="F:carbohydrate binding"/>
    <property type="evidence" value="ECO:0007669"/>
    <property type="project" value="InterPro"/>
</dbReference>
<dbReference type="SUPFAM" id="SSF74650">
    <property type="entry name" value="Galactose mutarotase-like"/>
    <property type="match status" value="1"/>
</dbReference>
<dbReference type="SUPFAM" id="SSF49303">
    <property type="entry name" value="beta-Galactosidase/glucuronidase domain"/>
    <property type="match status" value="2"/>
</dbReference>
<evidence type="ECO:0000256" key="7">
    <source>
        <dbReference type="RuleBase" id="RU361154"/>
    </source>
</evidence>
<dbReference type="PANTHER" id="PTHR46323">
    <property type="entry name" value="BETA-GALACTOSIDASE"/>
    <property type="match status" value="1"/>
</dbReference>
<dbReference type="Proteomes" id="UP001457282">
    <property type="component" value="Unassembled WGS sequence"/>
</dbReference>
<dbReference type="SUPFAM" id="SSF51445">
    <property type="entry name" value="(Trans)glycosidases"/>
    <property type="match status" value="1"/>
</dbReference>
<dbReference type="InterPro" id="IPR011013">
    <property type="entry name" value="Gal_mutarotase_sf_dom"/>
</dbReference>